<evidence type="ECO:0000259" key="12">
    <source>
        <dbReference type="Pfam" id="PF08264"/>
    </source>
</evidence>
<evidence type="ECO:0000259" key="11">
    <source>
        <dbReference type="Pfam" id="PF00133"/>
    </source>
</evidence>
<dbReference type="Gene3D" id="1.10.730.10">
    <property type="entry name" value="Isoleucyl-tRNA Synthetase, Domain 1"/>
    <property type="match status" value="1"/>
</dbReference>
<feature type="domain" description="Leucine--tRNA ligase RagD-binding" evidence="13">
    <location>
        <begin position="970"/>
        <end position="1038"/>
    </location>
</feature>
<dbReference type="InterPro" id="IPR009008">
    <property type="entry name" value="Val/Leu/Ile-tRNA-synth_edit"/>
</dbReference>
<dbReference type="InterPro" id="IPR004493">
    <property type="entry name" value="Leu-tRNA-synth_Ia_arc/euk"/>
</dbReference>
<evidence type="ECO:0000256" key="8">
    <source>
        <dbReference type="ARBA" id="ARBA00023146"/>
    </source>
</evidence>
<dbReference type="CDD" id="cd07959">
    <property type="entry name" value="Anticodon_Ia_Leu_AEc"/>
    <property type="match status" value="1"/>
</dbReference>
<comment type="caution">
    <text evidence="14">The sequence shown here is derived from an EMBL/GenBank/DDBJ whole genome shotgun (WGS) entry which is preliminary data.</text>
</comment>
<evidence type="ECO:0000256" key="3">
    <source>
        <dbReference type="ARBA" id="ARBA00013164"/>
    </source>
</evidence>
<gene>
    <name evidence="14" type="primary">CDC60</name>
    <name evidence="14" type="ORF">H4R34_001581</name>
</gene>
<evidence type="ECO:0000313" key="14">
    <source>
        <dbReference type="EMBL" id="KAJ1982813.1"/>
    </source>
</evidence>
<name>A0A9W8B9L8_9FUNG</name>
<evidence type="ECO:0000256" key="10">
    <source>
        <dbReference type="ARBA" id="ARBA00047469"/>
    </source>
</evidence>
<keyword evidence="7" id="KW-0648">Protein biosynthesis</keyword>
<feature type="domain" description="Methionyl/Valyl/Leucyl/Isoleucyl-tRNA synthetase anticodon-binding" evidence="12">
    <location>
        <begin position="808"/>
        <end position="939"/>
    </location>
</feature>
<dbReference type="EMBL" id="JANBQB010000079">
    <property type="protein sequence ID" value="KAJ1982813.1"/>
    <property type="molecule type" value="Genomic_DNA"/>
</dbReference>
<sequence length="1111" mass="124669">MTKDQQDAEGKKTQKRDFLRAIEREAQAYWEEHALFEPSAPSDDTVPLAELHDKYPKYFGNFPFPYMNGRLHLGHAFSLSKVEFSVGYERLQGKTCLFPFGFHVTGMPIKASADKVTKELAMFGPEFKVPAADAVADDLAQKLTVGSAKSAGPKKPAKVAAKTGGAKYQFQIMQSMGIPVEEIPKFADPYYWTRYFPPLAIGDVKALGCKVDWRRSFVTTDANPYYDSFARWQFIRLKDQNRIKFGKRYTIYSALDKQPCMDHDRQSGEGVGPQEYTAIKLQVRRWSPEAQQVIDANPALAGKNVYLVAATLRPETMYGQTNCFVGVGLEYGLFAINDQDVFVCTLRAARNMCFQGFSPVKGEYSQLGAIQGRALVGTKVTAPLSQYTDGVYVLPMDNVLATKGTGVVTSVPSDSPDDHMALQDLIKKPEFYQVQPEWVEPFEPVPIIDTPQYGNMTAPALCKQLKINSPKDRVQLAEAKELAYREGFYKGTVLVGQHKGRSVQEAKALIRQLLIDANNAFIYNEPEGLVMSRSGDECVVALCDQWYLDYGETGWRNKAEQCLAQMETYTAETRNHFQKVLDWLNQWACARSFGLGTKVPWDPEYLIESLSDSTVYMAYYTIAHLLHADTLDGSKPGPANVTPEQMTLEVWDHIFLRGPVPKDTTIPKATLDLMRREFEYFYPFDLRSSGKDLIPNHLTFSIYVHTALFPPEHWPRSMRANGHLLLNGDKMSKSTGNFMTLEQVVAKYGADATRLTLADAGDSIEDANFEESVSNAAILRLFTLLEWIEEVMATSNQLRTGPLDSFHDQVFEHEMVSLIHQAKQCYDQMLYKDALKYGFYEFQAARDHYREATAYKEGMHKDLVFRFAEYLTIIMAPITPHWSERIWRLVLKKPTSIMQARWPADIPAAASESVLASADYVRRLVRHVREAEIAAQKRKAKGKGGKAKGASEETAKLFNPSEPKHLTIVVADQFPAWQTAAVDSLRAHYSPATGAFDDKQVRADLAAKGMMKDKKVMPFVQEFKKQVEKLGAAAFERALTYNEMDVLVKNRDYIARSLGYTDVALVASDRVTQASETELASEFAPADAQSLQRAGEVSVPGAPGFVVKNVA</sequence>
<dbReference type="PANTHER" id="PTHR45794:SF1">
    <property type="entry name" value="LEUCINE--TRNA LIGASE, CYTOPLASMIC"/>
    <property type="match status" value="1"/>
</dbReference>
<proteinExistence type="inferred from homology"/>
<dbReference type="EC" id="6.1.1.4" evidence="3"/>
<evidence type="ECO:0000256" key="9">
    <source>
        <dbReference type="ARBA" id="ARBA00030520"/>
    </source>
</evidence>
<dbReference type="GO" id="GO:0002161">
    <property type="term" value="F:aminoacyl-tRNA deacylase activity"/>
    <property type="evidence" value="ECO:0007669"/>
    <property type="project" value="InterPro"/>
</dbReference>
<dbReference type="FunFam" id="3.90.740.10:FF:000001">
    <property type="entry name" value="Leucine--tRNA ligase, cytoplasmic"/>
    <property type="match status" value="1"/>
</dbReference>
<feature type="domain" description="Aminoacyl-tRNA synthetase class Ia" evidence="11">
    <location>
        <begin position="50"/>
        <end position="116"/>
    </location>
</feature>
<comment type="catalytic activity">
    <reaction evidence="10">
        <text>tRNA(Leu) + L-leucine + ATP = L-leucyl-tRNA(Leu) + AMP + diphosphate</text>
        <dbReference type="Rhea" id="RHEA:11688"/>
        <dbReference type="Rhea" id="RHEA-COMP:9613"/>
        <dbReference type="Rhea" id="RHEA-COMP:9622"/>
        <dbReference type="ChEBI" id="CHEBI:30616"/>
        <dbReference type="ChEBI" id="CHEBI:33019"/>
        <dbReference type="ChEBI" id="CHEBI:57427"/>
        <dbReference type="ChEBI" id="CHEBI:78442"/>
        <dbReference type="ChEBI" id="CHEBI:78494"/>
        <dbReference type="ChEBI" id="CHEBI:456215"/>
        <dbReference type="EC" id="6.1.1.4"/>
    </reaction>
</comment>
<protein>
    <recommendedName>
        <fullName evidence="3">leucine--tRNA ligase</fullName>
        <ecNumber evidence="3">6.1.1.4</ecNumber>
    </recommendedName>
    <alternativeName>
        <fullName evidence="9">Leucyl-tRNA synthetase</fullName>
    </alternativeName>
</protein>
<evidence type="ECO:0000256" key="6">
    <source>
        <dbReference type="ARBA" id="ARBA00022840"/>
    </source>
</evidence>
<dbReference type="GO" id="GO:0005524">
    <property type="term" value="F:ATP binding"/>
    <property type="evidence" value="ECO:0007669"/>
    <property type="project" value="UniProtKB-KW"/>
</dbReference>
<keyword evidence="15" id="KW-1185">Reference proteome</keyword>
<keyword evidence="4 14" id="KW-0436">Ligase</keyword>
<feature type="domain" description="Aminoacyl-tRNA synthetase class Ia" evidence="11">
    <location>
        <begin position="203"/>
        <end position="769"/>
    </location>
</feature>
<evidence type="ECO:0000256" key="2">
    <source>
        <dbReference type="ARBA" id="ARBA00005594"/>
    </source>
</evidence>
<dbReference type="AlphaFoldDB" id="A0A9W8B9L8"/>
<dbReference type="SUPFAM" id="SSF47323">
    <property type="entry name" value="Anticodon-binding domain of a subclass of class I aminoacyl-tRNA synthetases"/>
    <property type="match status" value="1"/>
</dbReference>
<reference evidence="14" key="1">
    <citation type="submission" date="2022-07" db="EMBL/GenBank/DDBJ databases">
        <title>Phylogenomic reconstructions and comparative analyses of Kickxellomycotina fungi.</title>
        <authorList>
            <person name="Reynolds N.K."/>
            <person name="Stajich J.E."/>
            <person name="Barry K."/>
            <person name="Grigoriev I.V."/>
            <person name="Crous P."/>
            <person name="Smith M.E."/>
        </authorList>
    </citation>
    <scope>NUCLEOTIDE SEQUENCE</scope>
    <source>
        <strain evidence="14">RSA 567</strain>
    </source>
</reference>
<keyword evidence="5" id="KW-0547">Nucleotide-binding</keyword>
<evidence type="ECO:0000256" key="7">
    <source>
        <dbReference type="ARBA" id="ARBA00022917"/>
    </source>
</evidence>
<dbReference type="SUPFAM" id="SSF52374">
    <property type="entry name" value="Nucleotidylyl transferase"/>
    <property type="match status" value="1"/>
</dbReference>
<dbReference type="PANTHER" id="PTHR45794">
    <property type="entry name" value="LEUCYL-TRNA SYNTHETASE"/>
    <property type="match status" value="1"/>
</dbReference>
<dbReference type="Proteomes" id="UP001151582">
    <property type="component" value="Unassembled WGS sequence"/>
</dbReference>
<evidence type="ECO:0000256" key="4">
    <source>
        <dbReference type="ARBA" id="ARBA00022598"/>
    </source>
</evidence>
<evidence type="ECO:0000256" key="1">
    <source>
        <dbReference type="ARBA" id="ARBA00004496"/>
    </source>
</evidence>
<dbReference type="Pfam" id="PF08264">
    <property type="entry name" value="Anticodon_1"/>
    <property type="match status" value="1"/>
</dbReference>
<keyword evidence="6" id="KW-0067">ATP-binding</keyword>
<dbReference type="InterPro" id="IPR013155">
    <property type="entry name" value="M/V/L/I-tRNA-synth_anticd-bd"/>
</dbReference>
<evidence type="ECO:0000313" key="15">
    <source>
        <dbReference type="Proteomes" id="UP001151582"/>
    </source>
</evidence>
<dbReference type="Gene3D" id="3.40.50.620">
    <property type="entry name" value="HUPs"/>
    <property type="match status" value="1"/>
</dbReference>
<dbReference type="Pfam" id="PF00133">
    <property type="entry name" value="tRNA-synt_1"/>
    <property type="match status" value="2"/>
</dbReference>
<dbReference type="GO" id="GO:0005737">
    <property type="term" value="C:cytoplasm"/>
    <property type="evidence" value="ECO:0007669"/>
    <property type="project" value="UniProtKB-SubCell"/>
</dbReference>
<comment type="subcellular location">
    <subcellularLocation>
        <location evidence="1">Cytoplasm</location>
    </subcellularLocation>
</comment>
<keyword evidence="8 14" id="KW-0030">Aminoacyl-tRNA synthetase</keyword>
<dbReference type="InterPro" id="IPR009080">
    <property type="entry name" value="tRNAsynth_Ia_anticodon-bd"/>
</dbReference>
<accession>A0A9W8B9L8</accession>
<dbReference type="Pfam" id="PF24810">
    <property type="entry name" value="RBD_LARS1"/>
    <property type="match status" value="1"/>
</dbReference>
<organism evidence="14 15">
    <name type="scientific">Dimargaris verticillata</name>
    <dbReference type="NCBI Taxonomy" id="2761393"/>
    <lineage>
        <taxon>Eukaryota</taxon>
        <taxon>Fungi</taxon>
        <taxon>Fungi incertae sedis</taxon>
        <taxon>Zoopagomycota</taxon>
        <taxon>Kickxellomycotina</taxon>
        <taxon>Dimargaritomycetes</taxon>
        <taxon>Dimargaritales</taxon>
        <taxon>Dimargaritaceae</taxon>
        <taxon>Dimargaris</taxon>
    </lineage>
</organism>
<dbReference type="GO" id="GO:0004823">
    <property type="term" value="F:leucine-tRNA ligase activity"/>
    <property type="evidence" value="ECO:0007669"/>
    <property type="project" value="UniProtKB-EC"/>
</dbReference>
<dbReference type="Gene3D" id="3.90.740.10">
    <property type="entry name" value="Valyl/Leucyl/Isoleucyl-tRNA synthetase, editing domain"/>
    <property type="match status" value="1"/>
</dbReference>
<evidence type="ECO:0000259" key="13">
    <source>
        <dbReference type="Pfam" id="PF24810"/>
    </source>
</evidence>
<dbReference type="NCBIfam" id="TIGR00395">
    <property type="entry name" value="leuS_arch"/>
    <property type="match status" value="1"/>
</dbReference>
<dbReference type="InterPro" id="IPR014729">
    <property type="entry name" value="Rossmann-like_a/b/a_fold"/>
</dbReference>
<dbReference type="InterPro" id="IPR002300">
    <property type="entry name" value="aa-tRNA-synth_Ia"/>
</dbReference>
<dbReference type="InterPro" id="IPR055416">
    <property type="entry name" value="RBD_LARS1"/>
</dbReference>
<dbReference type="OrthoDB" id="10249672at2759"/>
<dbReference type="SUPFAM" id="SSF50677">
    <property type="entry name" value="ValRS/IleRS/LeuRS editing domain"/>
    <property type="match status" value="1"/>
</dbReference>
<dbReference type="GO" id="GO:0006429">
    <property type="term" value="P:leucyl-tRNA aminoacylation"/>
    <property type="evidence" value="ECO:0007669"/>
    <property type="project" value="InterPro"/>
</dbReference>
<evidence type="ECO:0000256" key="5">
    <source>
        <dbReference type="ARBA" id="ARBA00022741"/>
    </source>
</evidence>
<comment type="similarity">
    <text evidence="2">Belongs to the class-I aminoacyl-tRNA synthetase family.</text>
</comment>